<keyword evidence="3" id="KW-1185">Reference proteome</keyword>
<proteinExistence type="predicted"/>
<organism evidence="2 3">
    <name type="scientific">Galerina marginata (strain CBS 339.88)</name>
    <dbReference type="NCBI Taxonomy" id="685588"/>
    <lineage>
        <taxon>Eukaryota</taxon>
        <taxon>Fungi</taxon>
        <taxon>Dikarya</taxon>
        <taxon>Basidiomycota</taxon>
        <taxon>Agaricomycotina</taxon>
        <taxon>Agaricomycetes</taxon>
        <taxon>Agaricomycetidae</taxon>
        <taxon>Agaricales</taxon>
        <taxon>Agaricineae</taxon>
        <taxon>Strophariaceae</taxon>
        <taxon>Galerina</taxon>
    </lineage>
</organism>
<evidence type="ECO:0000313" key="2">
    <source>
        <dbReference type="EMBL" id="KDR79245.1"/>
    </source>
</evidence>
<gene>
    <name evidence="2" type="ORF">GALMADRAFT_208688</name>
</gene>
<dbReference type="HOGENOM" id="CLU_1294496_0_0_1"/>
<accession>A0A067T7R0</accession>
<sequence>MLSARSEAPKRWFSRKKPSISLKRFRSQPNLRALKGNKEEISSESVELERPVLKVLVEFTDSNQDEEPPLTSPISIVQLNVLIKDPVSEVEVPLGPPSPVRPPTTEDDFEQAINDALRYKDACSAAEDTAEEEARRRFKHYQDMYYLEKALQEKSAEAHKKLQKLFKCARQAGFTHLAPPSRRTADGRESRASHDSIDRFIDRVDNRKLSQAS</sequence>
<feature type="region of interest" description="Disordered" evidence="1">
    <location>
        <begin position="176"/>
        <end position="198"/>
    </location>
</feature>
<protein>
    <submittedName>
        <fullName evidence="2">Uncharacterized protein</fullName>
    </submittedName>
</protein>
<feature type="compositionally biased region" description="Basic and acidic residues" evidence="1">
    <location>
        <begin position="183"/>
        <end position="198"/>
    </location>
</feature>
<dbReference type="Proteomes" id="UP000027222">
    <property type="component" value="Unassembled WGS sequence"/>
</dbReference>
<evidence type="ECO:0000256" key="1">
    <source>
        <dbReference type="SAM" id="MobiDB-lite"/>
    </source>
</evidence>
<dbReference type="OrthoDB" id="10612128at2759"/>
<dbReference type="AlphaFoldDB" id="A0A067T7R0"/>
<evidence type="ECO:0000313" key="3">
    <source>
        <dbReference type="Proteomes" id="UP000027222"/>
    </source>
</evidence>
<dbReference type="EMBL" id="KL142373">
    <property type="protein sequence ID" value="KDR79245.1"/>
    <property type="molecule type" value="Genomic_DNA"/>
</dbReference>
<reference evidence="3" key="1">
    <citation type="journal article" date="2014" name="Proc. Natl. Acad. Sci. U.S.A.">
        <title>Extensive sampling of basidiomycete genomes demonstrates inadequacy of the white-rot/brown-rot paradigm for wood decay fungi.</title>
        <authorList>
            <person name="Riley R."/>
            <person name="Salamov A.A."/>
            <person name="Brown D.W."/>
            <person name="Nagy L.G."/>
            <person name="Floudas D."/>
            <person name="Held B.W."/>
            <person name="Levasseur A."/>
            <person name="Lombard V."/>
            <person name="Morin E."/>
            <person name="Otillar R."/>
            <person name="Lindquist E.A."/>
            <person name="Sun H."/>
            <person name="LaButti K.M."/>
            <person name="Schmutz J."/>
            <person name="Jabbour D."/>
            <person name="Luo H."/>
            <person name="Baker S.E."/>
            <person name="Pisabarro A.G."/>
            <person name="Walton J.D."/>
            <person name="Blanchette R.A."/>
            <person name="Henrissat B."/>
            <person name="Martin F."/>
            <person name="Cullen D."/>
            <person name="Hibbett D.S."/>
            <person name="Grigoriev I.V."/>
        </authorList>
    </citation>
    <scope>NUCLEOTIDE SEQUENCE [LARGE SCALE GENOMIC DNA]</scope>
    <source>
        <strain evidence="3">CBS 339.88</strain>
    </source>
</reference>
<name>A0A067T7R0_GALM3</name>